<keyword evidence="9" id="KW-0486">Methionine biosynthesis</keyword>
<evidence type="ECO:0000256" key="6">
    <source>
        <dbReference type="ARBA" id="ARBA00022605"/>
    </source>
</evidence>
<comment type="similarity">
    <text evidence="3">Belongs to the homoserine dehydrogenase family.</text>
</comment>
<dbReference type="GO" id="GO:0004412">
    <property type="term" value="F:homoserine dehydrogenase activity"/>
    <property type="evidence" value="ECO:0007669"/>
    <property type="project" value="UniProtKB-EC"/>
</dbReference>
<keyword evidence="11" id="KW-0521">NADP</keyword>
<dbReference type="Pfam" id="PF00742">
    <property type="entry name" value="Homoserine_dh"/>
    <property type="match status" value="1"/>
</dbReference>
<dbReference type="CDD" id="cd04881">
    <property type="entry name" value="ACT_HSDH-Hom"/>
    <property type="match status" value="1"/>
</dbReference>
<dbReference type="Pfam" id="PF01842">
    <property type="entry name" value="ACT"/>
    <property type="match status" value="1"/>
</dbReference>
<name>A0A6C2U3J8_PONDE</name>
<dbReference type="InterPro" id="IPR036291">
    <property type="entry name" value="NAD(P)-bd_dom_sf"/>
</dbReference>
<feature type="domain" description="ACT" evidence="12">
    <location>
        <begin position="353"/>
        <end position="424"/>
    </location>
</feature>
<keyword evidence="14" id="KW-1185">Reference proteome</keyword>
<gene>
    <name evidence="13" type="primary">hom</name>
    <name evidence="13" type="ORF">PDESU_03007</name>
</gene>
<dbReference type="PROSITE" id="PS51671">
    <property type="entry name" value="ACT"/>
    <property type="match status" value="1"/>
</dbReference>
<dbReference type="PIRSF" id="PIRSF000098">
    <property type="entry name" value="Homoser_dehydrog"/>
    <property type="match status" value="1"/>
</dbReference>
<dbReference type="SUPFAM" id="SSF55021">
    <property type="entry name" value="ACT-like"/>
    <property type="match status" value="1"/>
</dbReference>
<evidence type="ECO:0000256" key="3">
    <source>
        <dbReference type="ARBA" id="ARBA00006753"/>
    </source>
</evidence>
<feature type="active site" description="Proton donor" evidence="10">
    <location>
        <position position="205"/>
    </location>
</feature>
<dbReference type="PANTHER" id="PTHR43331">
    <property type="entry name" value="HOMOSERINE DEHYDROGENASE"/>
    <property type="match status" value="1"/>
</dbReference>
<dbReference type="SUPFAM" id="SSF51735">
    <property type="entry name" value="NAD(P)-binding Rossmann-fold domains"/>
    <property type="match status" value="1"/>
</dbReference>
<organism evidence="13 14">
    <name type="scientific">Pontiella desulfatans</name>
    <dbReference type="NCBI Taxonomy" id="2750659"/>
    <lineage>
        <taxon>Bacteria</taxon>
        <taxon>Pseudomonadati</taxon>
        <taxon>Kiritimatiellota</taxon>
        <taxon>Kiritimatiellia</taxon>
        <taxon>Kiritimatiellales</taxon>
        <taxon>Pontiellaceae</taxon>
        <taxon>Pontiella</taxon>
    </lineage>
</organism>
<evidence type="ECO:0000256" key="11">
    <source>
        <dbReference type="PIRSR" id="PIRSR000098-2"/>
    </source>
</evidence>
<evidence type="ECO:0000256" key="1">
    <source>
        <dbReference type="ARBA" id="ARBA00005056"/>
    </source>
</evidence>
<dbReference type="GO" id="GO:0050661">
    <property type="term" value="F:NADP binding"/>
    <property type="evidence" value="ECO:0007669"/>
    <property type="project" value="InterPro"/>
</dbReference>
<evidence type="ECO:0000256" key="5">
    <source>
        <dbReference type="ARBA" id="ARBA00013376"/>
    </source>
</evidence>
<dbReference type="Gene3D" id="3.40.50.720">
    <property type="entry name" value="NAD(P)-binding Rossmann-like Domain"/>
    <property type="match status" value="1"/>
</dbReference>
<dbReference type="FunFam" id="3.30.360.10:FF:000005">
    <property type="entry name" value="Homoserine dehydrogenase"/>
    <property type="match status" value="1"/>
</dbReference>
<evidence type="ECO:0000256" key="7">
    <source>
        <dbReference type="ARBA" id="ARBA00022697"/>
    </source>
</evidence>
<feature type="binding site" evidence="11">
    <location>
        <position position="190"/>
    </location>
    <ligand>
        <name>L-homoserine</name>
        <dbReference type="ChEBI" id="CHEBI:57476"/>
    </ligand>
</feature>
<dbReference type="UniPathway" id="UPA00050">
    <property type="reaction ID" value="UER00063"/>
</dbReference>
<reference evidence="13 14" key="1">
    <citation type="submission" date="2019-04" db="EMBL/GenBank/DDBJ databases">
        <authorList>
            <person name="Van Vliet M D."/>
        </authorList>
    </citation>
    <scope>NUCLEOTIDE SEQUENCE [LARGE SCALE GENOMIC DNA]</scope>
    <source>
        <strain evidence="13 14">F1</strain>
    </source>
</reference>
<dbReference type="Proteomes" id="UP000366872">
    <property type="component" value="Unassembled WGS sequence"/>
</dbReference>
<comment type="pathway">
    <text evidence="1">Amino-acid biosynthesis; L-threonine biosynthesis; L-threonine from L-aspartate: step 3/5.</text>
</comment>
<dbReference type="InterPro" id="IPR001342">
    <property type="entry name" value="HDH_cat"/>
</dbReference>
<evidence type="ECO:0000256" key="8">
    <source>
        <dbReference type="ARBA" id="ARBA00023002"/>
    </source>
</evidence>
<evidence type="ECO:0000256" key="2">
    <source>
        <dbReference type="ARBA" id="ARBA00005062"/>
    </source>
</evidence>
<evidence type="ECO:0000313" key="14">
    <source>
        <dbReference type="Proteomes" id="UP000366872"/>
    </source>
</evidence>
<comment type="pathway">
    <text evidence="2">Amino-acid biosynthesis; L-methionine biosynthesis via de novo pathway; L-homoserine from L-aspartate: step 3/3.</text>
</comment>
<dbReference type="SUPFAM" id="SSF55347">
    <property type="entry name" value="Glyceraldehyde-3-phosphate dehydrogenase-like, C-terminal domain"/>
    <property type="match status" value="1"/>
</dbReference>
<feature type="binding site" evidence="11">
    <location>
        <position position="105"/>
    </location>
    <ligand>
        <name>NADPH</name>
        <dbReference type="ChEBI" id="CHEBI:57783"/>
    </ligand>
</feature>
<proteinExistence type="inferred from homology"/>
<dbReference type="InterPro" id="IPR016204">
    <property type="entry name" value="HDH"/>
</dbReference>
<dbReference type="Pfam" id="PF03447">
    <property type="entry name" value="NAD_binding_3"/>
    <property type="match status" value="1"/>
</dbReference>
<dbReference type="InterPro" id="IPR005106">
    <property type="entry name" value="Asp/hSer_DH_NAD-bd"/>
</dbReference>
<dbReference type="InterPro" id="IPR002912">
    <property type="entry name" value="ACT_dom"/>
</dbReference>
<dbReference type="EMBL" id="CAAHFG010000001">
    <property type="protein sequence ID" value="VGO14445.1"/>
    <property type="molecule type" value="Genomic_DNA"/>
</dbReference>
<evidence type="ECO:0000256" key="4">
    <source>
        <dbReference type="ARBA" id="ARBA00013213"/>
    </source>
</evidence>
<dbReference type="GO" id="GO:0009086">
    <property type="term" value="P:methionine biosynthetic process"/>
    <property type="evidence" value="ECO:0007669"/>
    <property type="project" value="UniProtKB-KW"/>
</dbReference>
<dbReference type="EC" id="1.1.1.3" evidence="4"/>
<keyword evidence="7" id="KW-0791">Threonine biosynthesis</keyword>
<keyword evidence="8" id="KW-0560">Oxidoreductase</keyword>
<dbReference type="PANTHER" id="PTHR43331:SF1">
    <property type="entry name" value="HOMOSERINE DEHYDROGENASE"/>
    <property type="match status" value="1"/>
</dbReference>
<evidence type="ECO:0000259" key="12">
    <source>
        <dbReference type="PROSITE" id="PS51671"/>
    </source>
</evidence>
<dbReference type="Gene3D" id="3.30.360.10">
    <property type="entry name" value="Dihydrodipicolinate Reductase, domain 2"/>
    <property type="match status" value="1"/>
</dbReference>
<dbReference type="UniPathway" id="UPA00051">
    <property type="reaction ID" value="UER00465"/>
</dbReference>
<dbReference type="NCBIfam" id="NF004976">
    <property type="entry name" value="PRK06349.1"/>
    <property type="match status" value="1"/>
</dbReference>
<feature type="binding site" evidence="11">
    <location>
        <begin position="9"/>
        <end position="16"/>
    </location>
    <ligand>
        <name>NADP(+)</name>
        <dbReference type="ChEBI" id="CHEBI:58349"/>
    </ligand>
</feature>
<evidence type="ECO:0000313" key="13">
    <source>
        <dbReference type="EMBL" id="VGO14445.1"/>
    </source>
</evidence>
<dbReference type="GO" id="GO:0009088">
    <property type="term" value="P:threonine biosynthetic process"/>
    <property type="evidence" value="ECO:0007669"/>
    <property type="project" value="UniProtKB-UniPathway"/>
</dbReference>
<dbReference type="RefSeq" id="WP_136079927.1">
    <property type="nucleotide sequence ID" value="NZ_CAAHFG010000001.1"/>
</dbReference>
<evidence type="ECO:0000256" key="10">
    <source>
        <dbReference type="PIRSR" id="PIRSR000098-1"/>
    </source>
</evidence>
<accession>A0A6C2U3J8</accession>
<evidence type="ECO:0000256" key="9">
    <source>
        <dbReference type="ARBA" id="ARBA00023167"/>
    </source>
</evidence>
<protein>
    <recommendedName>
        <fullName evidence="5">Homoserine dehydrogenase</fullName>
        <ecNumber evidence="4">1.1.1.3</ecNumber>
    </recommendedName>
</protein>
<dbReference type="InterPro" id="IPR045865">
    <property type="entry name" value="ACT-like_dom_sf"/>
</dbReference>
<dbReference type="AlphaFoldDB" id="A0A6C2U3J8"/>
<keyword evidence="6" id="KW-0028">Amino-acid biosynthesis</keyword>
<sequence length="433" mass="46115">MKEIKIGILGFGTVGAGVVEGIQKNGALMAERTGIVPVVAKIADLDIETDRGISVGEGVLTTDAMSVITDDGIDLIVELVGGTSIARTFTLEALKRGKPVITANKALLADHGEEIYKTARENNTGIYYEASVGGGIPILRSQRAGLIGNRIESIYGILNGTCNYILTRMEREGLPFDEILADAQALGYAETPPDLDIDGIDTAHKAVVLASMAYGAPVPMEACPTKGIRGLAASEIRNTEELGYRIKLLAIIKENHGEVELSVEPALVPKTHMIASVSDSFNAVFVKGDIVDDTMYYGRGAGRLPTGSAVIGDIMEAASDKLNGKGVPVSVTMMLQKSELDYCAPGSIEKRCYIRLCLEDKPGSMAKVMNIFGAHNISIASVVQKELHESGCAPVVILTQKAKESEFVAAIAEIDALDVSTCTPIRMRLEDFE</sequence>
<dbReference type="Gene3D" id="3.30.70.260">
    <property type="match status" value="1"/>
</dbReference>